<evidence type="ECO:0000313" key="2">
    <source>
        <dbReference type="EMBL" id="JAH85460.1"/>
    </source>
</evidence>
<keyword evidence="1" id="KW-0472">Membrane</keyword>
<keyword evidence="1" id="KW-0812">Transmembrane</keyword>
<name>A0A0E9W797_ANGAN</name>
<reference evidence="2" key="1">
    <citation type="submission" date="2014-11" db="EMBL/GenBank/DDBJ databases">
        <authorList>
            <person name="Amaro Gonzalez C."/>
        </authorList>
    </citation>
    <scope>NUCLEOTIDE SEQUENCE</scope>
</reference>
<dbReference type="AlphaFoldDB" id="A0A0E9W797"/>
<evidence type="ECO:0000256" key="1">
    <source>
        <dbReference type="SAM" id="Phobius"/>
    </source>
</evidence>
<keyword evidence="1" id="KW-1133">Transmembrane helix</keyword>
<proteinExistence type="predicted"/>
<feature type="transmembrane region" description="Helical" evidence="1">
    <location>
        <begin position="41"/>
        <end position="61"/>
    </location>
</feature>
<protein>
    <submittedName>
        <fullName evidence="2">Uncharacterized protein</fullName>
    </submittedName>
</protein>
<accession>A0A0E9W797</accession>
<organism evidence="2">
    <name type="scientific">Anguilla anguilla</name>
    <name type="common">European freshwater eel</name>
    <name type="synonym">Muraena anguilla</name>
    <dbReference type="NCBI Taxonomy" id="7936"/>
    <lineage>
        <taxon>Eukaryota</taxon>
        <taxon>Metazoa</taxon>
        <taxon>Chordata</taxon>
        <taxon>Craniata</taxon>
        <taxon>Vertebrata</taxon>
        <taxon>Euteleostomi</taxon>
        <taxon>Actinopterygii</taxon>
        <taxon>Neopterygii</taxon>
        <taxon>Teleostei</taxon>
        <taxon>Anguilliformes</taxon>
        <taxon>Anguillidae</taxon>
        <taxon>Anguilla</taxon>
    </lineage>
</organism>
<reference evidence="2" key="2">
    <citation type="journal article" date="2015" name="Fish Shellfish Immunol.">
        <title>Early steps in the European eel (Anguilla anguilla)-Vibrio vulnificus interaction in the gills: Role of the RtxA13 toxin.</title>
        <authorList>
            <person name="Callol A."/>
            <person name="Pajuelo D."/>
            <person name="Ebbesson L."/>
            <person name="Teles M."/>
            <person name="MacKenzie S."/>
            <person name="Amaro C."/>
        </authorList>
    </citation>
    <scope>NUCLEOTIDE SEQUENCE</scope>
</reference>
<feature type="transmembrane region" description="Helical" evidence="1">
    <location>
        <begin position="7"/>
        <end position="29"/>
    </location>
</feature>
<sequence length="71" mass="8382">MMDLKKFYAYVFFSFFSFLFVLNFSFLLYGKTNLLLKSIKLIAGLYACVCMRGRVFGWAVWDRRAGKGREE</sequence>
<dbReference type="EMBL" id="GBXM01023117">
    <property type="protein sequence ID" value="JAH85460.1"/>
    <property type="molecule type" value="Transcribed_RNA"/>
</dbReference>